<dbReference type="PROSITE" id="PS51375">
    <property type="entry name" value="PPR"/>
    <property type="match status" value="6"/>
</dbReference>
<dbReference type="NCBIfam" id="TIGR00756">
    <property type="entry name" value="PPR"/>
    <property type="match status" value="9"/>
</dbReference>
<keyword evidence="2" id="KW-0677">Repeat</keyword>
<proteinExistence type="inferred from homology"/>
<dbReference type="InterPro" id="IPR046848">
    <property type="entry name" value="E_motif"/>
</dbReference>
<dbReference type="Pfam" id="PF13041">
    <property type="entry name" value="PPR_2"/>
    <property type="match status" value="3"/>
</dbReference>
<dbReference type="Pfam" id="PF20431">
    <property type="entry name" value="E_motif"/>
    <property type="match status" value="1"/>
</dbReference>
<feature type="repeat" description="PPR" evidence="3">
    <location>
        <begin position="147"/>
        <end position="177"/>
    </location>
</feature>
<dbReference type="FunFam" id="1.25.40.10:FF:000333">
    <property type="entry name" value="Pentatricopeptide repeat-containing protein"/>
    <property type="match status" value="1"/>
</dbReference>
<feature type="repeat" description="PPR" evidence="3">
    <location>
        <begin position="178"/>
        <end position="212"/>
    </location>
</feature>
<name>A0A1D1YKG3_9ARAE</name>
<reference evidence="4" key="1">
    <citation type="submission" date="2015-07" db="EMBL/GenBank/DDBJ databases">
        <title>Transcriptome Assembly of Anthurium amnicola.</title>
        <authorList>
            <person name="Suzuki J."/>
        </authorList>
    </citation>
    <scope>NUCLEOTIDE SEQUENCE</scope>
</reference>
<feature type="repeat" description="PPR" evidence="3">
    <location>
        <begin position="85"/>
        <end position="119"/>
    </location>
</feature>
<organism evidence="4">
    <name type="scientific">Anthurium amnicola</name>
    <dbReference type="NCBI Taxonomy" id="1678845"/>
    <lineage>
        <taxon>Eukaryota</taxon>
        <taxon>Viridiplantae</taxon>
        <taxon>Streptophyta</taxon>
        <taxon>Embryophyta</taxon>
        <taxon>Tracheophyta</taxon>
        <taxon>Spermatophyta</taxon>
        <taxon>Magnoliopsida</taxon>
        <taxon>Liliopsida</taxon>
        <taxon>Araceae</taxon>
        <taxon>Pothoideae</taxon>
        <taxon>Potheae</taxon>
        <taxon>Anthurium</taxon>
    </lineage>
</organism>
<sequence>MLNLFRSPYRVCFHGFYRLSTSGIYDCNIKISSLARVGKIDAARRLFEEMPERDVVSWNTMIAAYWHGNDFEESKRLFELMPERNTVSWNVMISGYIENGDLEEAFKYFHNMPEKNVASWNAMISGLVKFDRVHVAERLFREMPRRNVISYTALVDGLARNGDITRARSLFDRIQKKNSVSWAVMISAYVENEMFDAAKNLFSQMPEKNVVATTAMITGYSKEGEVENARKLFEEMNEKDLVSWNAMMSGYANNGHGEDALRLYIQMLQVGMQPDHSTLLVALTACSILTSLQCGRQIHATAVKIRLESNLSLCNAFITMYSKCGSINDSNFTFRQIQSPGLVSWNTIIAAFAQHGVYVKVCTMFCDLLVHGLKPDGITFMSILSACGHAGMVNESLLWFNVMVCEYKVSPRAEHFSCLVDIVSRAGQLERAYDVIKAMPFEADGSVWSALLGACRRHLNVELAELAARKLVALDSQNSGAYVMLSNIYAAAGMWREVTKVRGLMKEQGVQKQPGYSWIEIGERVHLFLIGDISHPDIKKIHSALEIIYLHIMRRNDDELLA</sequence>
<dbReference type="GO" id="GO:0003723">
    <property type="term" value="F:RNA binding"/>
    <property type="evidence" value="ECO:0007669"/>
    <property type="project" value="InterPro"/>
</dbReference>
<dbReference type="Pfam" id="PF01535">
    <property type="entry name" value="PPR"/>
    <property type="match status" value="5"/>
</dbReference>
<accession>A0A1D1YKG3</accession>
<comment type="similarity">
    <text evidence="1">Belongs to the PPR family. PCMP-H subfamily.</text>
</comment>
<evidence type="ECO:0000256" key="1">
    <source>
        <dbReference type="ARBA" id="ARBA00006643"/>
    </source>
</evidence>
<dbReference type="InterPro" id="IPR011990">
    <property type="entry name" value="TPR-like_helical_dom_sf"/>
</dbReference>
<dbReference type="SUPFAM" id="SSF48452">
    <property type="entry name" value="TPR-like"/>
    <property type="match status" value="1"/>
</dbReference>
<dbReference type="InterPro" id="IPR002885">
    <property type="entry name" value="PPR_rpt"/>
</dbReference>
<protein>
    <submittedName>
        <fullName evidence="4">Pentatricopeptide repeat-containing protein At4g02750</fullName>
    </submittedName>
</protein>
<evidence type="ECO:0000256" key="3">
    <source>
        <dbReference type="PROSITE-ProRule" id="PRU00708"/>
    </source>
</evidence>
<dbReference type="Gene3D" id="1.25.40.10">
    <property type="entry name" value="Tetratricopeptide repeat domain"/>
    <property type="match status" value="4"/>
</dbReference>
<evidence type="ECO:0000256" key="2">
    <source>
        <dbReference type="ARBA" id="ARBA00022737"/>
    </source>
</evidence>
<feature type="repeat" description="PPR" evidence="3">
    <location>
        <begin position="341"/>
        <end position="375"/>
    </location>
</feature>
<dbReference type="InterPro" id="IPR046960">
    <property type="entry name" value="PPR_At4g14850-like_plant"/>
</dbReference>
<dbReference type="GO" id="GO:0009451">
    <property type="term" value="P:RNA modification"/>
    <property type="evidence" value="ECO:0007669"/>
    <property type="project" value="InterPro"/>
</dbReference>
<gene>
    <name evidence="4" type="primary">PCMP-H24_14</name>
    <name evidence="4" type="ORF">g.49506</name>
</gene>
<dbReference type="EMBL" id="GDJX01012832">
    <property type="protein sequence ID" value="JAT55104.1"/>
    <property type="molecule type" value="Transcribed_RNA"/>
</dbReference>
<evidence type="ECO:0000313" key="4">
    <source>
        <dbReference type="EMBL" id="JAT55104.1"/>
    </source>
</evidence>
<dbReference type="FunFam" id="1.25.40.10:FF:000842">
    <property type="entry name" value="Pentatricopeptide repeat-containing protein mitochondrial"/>
    <property type="match status" value="1"/>
</dbReference>
<dbReference type="PANTHER" id="PTHR47926:SF436">
    <property type="entry name" value="PENTATRICOPEPTIDE REPEAT-CONTAINING PROTEIN ELI1, CHLOROPLASTIC-LIKE ISOFORM X2"/>
    <property type="match status" value="1"/>
</dbReference>
<feature type="repeat" description="PPR" evidence="3">
    <location>
        <begin position="240"/>
        <end position="274"/>
    </location>
</feature>
<dbReference type="PANTHER" id="PTHR47926">
    <property type="entry name" value="PENTATRICOPEPTIDE REPEAT-CONTAINING PROTEIN"/>
    <property type="match status" value="1"/>
</dbReference>
<feature type="repeat" description="PPR" evidence="3">
    <location>
        <begin position="54"/>
        <end position="84"/>
    </location>
</feature>
<dbReference type="AlphaFoldDB" id="A0A1D1YKG3"/>